<protein>
    <submittedName>
        <fullName evidence="2">Uncharacterized protein</fullName>
    </submittedName>
</protein>
<dbReference type="Proteomes" id="UP000000768">
    <property type="component" value="Chromosome 1"/>
</dbReference>
<feature type="compositionally biased region" description="Basic residues" evidence="1">
    <location>
        <begin position="67"/>
        <end position="76"/>
    </location>
</feature>
<feature type="region of interest" description="Disordered" evidence="1">
    <location>
        <begin position="1"/>
        <end position="87"/>
    </location>
</feature>
<sequence>MVAKTHSCCGDPTPARLHLPPPPPPAASSSRAGFRRPRLPLLPPPPHSVYESARYRRSSPPRLVRPSSRRRSGRHQNPRDPTKQWKVSKFDDADWSLVLSSLKSRRAKAT</sequence>
<evidence type="ECO:0000256" key="1">
    <source>
        <dbReference type="SAM" id="MobiDB-lite"/>
    </source>
</evidence>
<accession>A0A1Z5S7Z0</accession>
<dbReference type="Gramene" id="OQU92044">
    <property type="protein sequence ID" value="OQU92044"/>
    <property type="gene ID" value="SORBI_3001G279601"/>
</dbReference>
<reference evidence="2 3" key="1">
    <citation type="journal article" date="2009" name="Nature">
        <title>The Sorghum bicolor genome and the diversification of grasses.</title>
        <authorList>
            <person name="Paterson A.H."/>
            <person name="Bowers J.E."/>
            <person name="Bruggmann R."/>
            <person name="Dubchak I."/>
            <person name="Grimwood J."/>
            <person name="Gundlach H."/>
            <person name="Haberer G."/>
            <person name="Hellsten U."/>
            <person name="Mitros T."/>
            <person name="Poliakov A."/>
            <person name="Schmutz J."/>
            <person name="Spannagl M."/>
            <person name="Tang H."/>
            <person name="Wang X."/>
            <person name="Wicker T."/>
            <person name="Bharti A.K."/>
            <person name="Chapman J."/>
            <person name="Feltus F.A."/>
            <person name="Gowik U."/>
            <person name="Grigoriev I.V."/>
            <person name="Lyons E."/>
            <person name="Maher C.A."/>
            <person name="Martis M."/>
            <person name="Narechania A."/>
            <person name="Otillar R.P."/>
            <person name="Penning B.W."/>
            <person name="Salamov A.A."/>
            <person name="Wang Y."/>
            <person name="Zhang L."/>
            <person name="Carpita N.C."/>
            <person name="Freeling M."/>
            <person name="Gingle A.R."/>
            <person name="Hash C.T."/>
            <person name="Keller B."/>
            <person name="Klein P."/>
            <person name="Kresovich S."/>
            <person name="McCann M.C."/>
            <person name="Ming R."/>
            <person name="Peterson D.G."/>
            <person name="Mehboob-ur-Rahman"/>
            <person name="Ware D."/>
            <person name="Westhoff P."/>
            <person name="Mayer K.F."/>
            <person name="Messing J."/>
            <person name="Rokhsar D.S."/>
        </authorList>
    </citation>
    <scope>NUCLEOTIDE SEQUENCE [LARGE SCALE GENOMIC DNA]</scope>
    <source>
        <strain evidence="3">cv. BTx623</strain>
    </source>
</reference>
<dbReference type="AlphaFoldDB" id="A0A1Z5S7Z0"/>
<name>A0A1Z5S7Z0_SORBI</name>
<dbReference type="ExpressionAtlas" id="A0A1Z5S7Z0">
    <property type="expression patterns" value="baseline and differential"/>
</dbReference>
<evidence type="ECO:0000313" key="2">
    <source>
        <dbReference type="EMBL" id="OQU92044.1"/>
    </source>
</evidence>
<keyword evidence="3" id="KW-1185">Reference proteome</keyword>
<organism evidence="2 3">
    <name type="scientific">Sorghum bicolor</name>
    <name type="common">Sorghum</name>
    <name type="synonym">Sorghum vulgare</name>
    <dbReference type="NCBI Taxonomy" id="4558"/>
    <lineage>
        <taxon>Eukaryota</taxon>
        <taxon>Viridiplantae</taxon>
        <taxon>Streptophyta</taxon>
        <taxon>Embryophyta</taxon>
        <taxon>Tracheophyta</taxon>
        <taxon>Spermatophyta</taxon>
        <taxon>Magnoliopsida</taxon>
        <taxon>Liliopsida</taxon>
        <taxon>Poales</taxon>
        <taxon>Poaceae</taxon>
        <taxon>PACMAD clade</taxon>
        <taxon>Panicoideae</taxon>
        <taxon>Andropogonodae</taxon>
        <taxon>Andropogoneae</taxon>
        <taxon>Sorghinae</taxon>
        <taxon>Sorghum</taxon>
    </lineage>
</organism>
<dbReference type="EMBL" id="CM000760">
    <property type="protein sequence ID" value="OQU92044.1"/>
    <property type="molecule type" value="Genomic_DNA"/>
</dbReference>
<gene>
    <name evidence="2" type="ORF">SORBI_3001G279601</name>
</gene>
<reference evidence="3" key="2">
    <citation type="journal article" date="2018" name="Plant J.">
        <title>The Sorghum bicolor reference genome: improved assembly, gene annotations, a transcriptome atlas, and signatures of genome organization.</title>
        <authorList>
            <person name="McCormick R.F."/>
            <person name="Truong S.K."/>
            <person name="Sreedasyam A."/>
            <person name="Jenkins J."/>
            <person name="Shu S."/>
            <person name="Sims D."/>
            <person name="Kennedy M."/>
            <person name="Amirebrahimi M."/>
            <person name="Weers B.D."/>
            <person name="McKinley B."/>
            <person name="Mattison A."/>
            <person name="Morishige D.T."/>
            <person name="Grimwood J."/>
            <person name="Schmutz J."/>
            <person name="Mullet J.E."/>
        </authorList>
    </citation>
    <scope>NUCLEOTIDE SEQUENCE [LARGE SCALE GENOMIC DNA]</scope>
    <source>
        <strain evidence="3">cv. BTx623</strain>
    </source>
</reference>
<evidence type="ECO:0000313" key="3">
    <source>
        <dbReference type="Proteomes" id="UP000000768"/>
    </source>
</evidence>
<feature type="compositionally biased region" description="Basic and acidic residues" evidence="1">
    <location>
        <begin position="77"/>
        <end position="87"/>
    </location>
</feature>
<proteinExistence type="predicted"/>